<proteinExistence type="predicted"/>
<dbReference type="InterPro" id="IPR045339">
    <property type="entry name" value="DUF6534"/>
</dbReference>
<dbReference type="Pfam" id="PF20152">
    <property type="entry name" value="DUF6534"/>
    <property type="match status" value="1"/>
</dbReference>
<dbReference type="PANTHER" id="PTHR40465:SF1">
    <property type="entry name" value="DUF6534 DOMAIN-CONTAINING PROTEIN"/>
    <property type="match status" value="1"/>
</dbReference>
<evidence type="ECO:0000313" key="3">
    <source>
        <dbReference type="EMBL" id="KZT18011.1"/>
    </source>
</evidence>
<name>A0A165M7Z1_9AGAM</name>
<feature type="transmembrane region" description="Helical" evidence="1">
    <location>
        <begin position="49"/>
        <end position="70"/>
    </location>
</feature>
<dbReference type="EMBL" id="KV425728">
    <property type="protein sequence ID" value="KZT18011.1"/>
    <property type="molecule type" value="Genomic_DNA"/>
</dbReference>
<accession>A0A165M7Z1</accession>
<feature type="transmembrane region" description="Helical" evidence="1">
    <location>
        <begin position="12"/>
        <end position="37"/>
    </location>
</feature>
<keyword evidence="4" id="KW-1185">Reference proteome</keyword>
<feature type="transmembrane region" description="Helical" evidence="1">
    <location>
        <begin position="131"/>
        <end position="154"/>
    </location>
</feature>
<organism evidence="3 4">
    <name type="scientific">Neolentinus lepideus HHB14362 ss-1</name>
    <dbReference type="NCBI Taxonomy" id="1314782"/>
    <lineage>
        <taxon>Eukaryota</taxon>
        <taxon>Fungi</taxon>
        <taxon>Dikarya</taxon>
        <taxon>Basidiomycota</taxon>
        <taxon>Agaricomycotina</taxon>
        <taxon>Agaricomycetes</taxon>
        <taxon>Gloeophyllales</taxon>
        <taxon>Gloeophyllaceae</taxon>
        <taxon>Neolentinus</taxon>
    </lineage>
</organism>
<gene>
    <name evidence="3" type="ORF">NEOLEDRAFT_1143924</name>
</gene>
<dbReference type="InParanoid" id="A0A165M7Z1"/>
<reference evidence="3 4" key="1">
    <citation type="journal article" date="2016" name="Mol. Biol. Evol.">
        <title>Comparative Genomics of Early-Diverging Mushroom-Forming Fungi Provides Insights into the Origins of Lignocellulose Decay Capabilities.</title>
        <authorList>
            <person name="Nagy L.G."/>
            <person name="Riley R."/>
            <person name="Tritt A."/>
            <person name="Adam C."/>
            <person name="Daum C."/>
            <person name="Floudas D."/>
            <person name="Sun H."/>
            <person name="Yadav J.S."/>
            <person name="Pangilinan J."/>
            <person name="Larsson K.H."/>
            <person name="Matsuura K."/>
            <person name="Barry K."/>
            <person name="Labutti K."/>
            <person name="Kuo R."/>
            <person name="Ohm R.A."/>
            <person name="Bhattacharya S.S."/>
            <person name="Shirouzu T."/>
            <person name="Yoshinaga Y."/>
            <person name="Martin F.M."/>
            <person name="Grigoriev I.V."/>
            <person name="Hibbett D.S."/>
        </authorList>
    </citation>
    <scope>NUCLEOTIDE SEQUENCE [LARGE SCALE GENOMIC DNA]</scope>
    <source>
        <strain evidence="3 4">HHB14362 ss-1</strain>
    </source>
</reference>
<feature type="transmembrane region" description="Helical" evidence="1">
    <location>
        <begin position="213"/>
        <end position="236"/>
    </location>
</feature>
<feature type="domain" description="DUF6534" evidence="2">
    <location>
        <begin position="175"/>
        <end position="268"/>
    </location>
</feature>
<keyword evidence="1" id="KW-1133">Transmembrane helix</keyword>
<evidence type="ECO:0000313" key="4">
    <source>
        <dbReference type="Proteomes" id="UP000076761"/>
    </source>
</evidence>
<dbReference type="STRING" id="1314782.A0A165M7Z1"/>
<evidence type="ECO:0000259" key="2">
    <source>
        <dbReference type="Pfam" id="PF20152"/>
    </source>
</evidence>
<protein>
    <recommendedName>
        <fullName evidence="2">DUF6534 domain-containing protein</fullName>
    </recommendedName>
</protein>
<feature type="transmembrane region" description="Helical" evidence="1">
    <location>
        <begin position="90"/>
        <end position="110"/>
    </location>
</feature>
<keyword evidence="1" id="KW-0812">Transmembrane</keyword>
<feature type="transmembrane region" description="Helical" evidence="1">
    <location>
        <begin position="166"/>
        <end position="192"/>
    </location>
</feature>
<feature type="transmembrane region" description="Helical" evidence="1">
    <location>
        <begin position="242"/>
        <end position="265"/>
    </location>
</feature>
<sequence>MTTFATVNAHQFGAAFLGVMVGVFLSGITAIQTLLYFGKCGKDKIYYKISVGVLCFLDALHLSFSIHMIYHYLINMAGKPNSKATTVWSLKAMAVFNVIIIWMVQCLYSVRIWQVSNMTVNIQSSKYTARIIAAAVAVVAIAAFGVGCAFIIEVTQPSDLTFYHQWWMFAANTTSAFVDTVLSGMMLMVCHWSQYSDTSGRILKRSSTLLRAILQYCIGSGLLTSVVAIATLILYSVKPDNLAYLAFIFAIPKLYVNSFIATLNLRRHFLRSLERTPATITVDLPNTYGSRFPKPYRKGSLEGFEPNTSDMVDNPAVPSAPVCSLADHCLVHGLVEEASLSTESASP</sequence>
<evidence type="ECO:0000256" key="1">
    <source>
        <dbReference type="SAM" id="Phobius"/>
    </source>
</evidence>
<dbReference type="PANTHER" id="PTHR40465">
    <property type="entry name" value="CHROMOSOME 1, WHOLE GENOME SHOTGUN SEQUENCE"/>
    <property type="match status" value="1"/>
</dbReference>
<dbReference type="Proteomes" id="UP000076761">
    <property type="component" value="Unassembled WGS sequence"/>
</dbReference>
<keyword evidence="1" id="KW-0472">Membrane</keyword>
<dbReference type="OrthoDB" id="3270417at2759"/>
<dbReference type="AlphaFoldDB" id="A0A165M7Z1"/>